<keyword evidence="8" id="KW-0802">TPR repeat</keyword>
<evidence type="ECO:0000256" key="4">
    <source>
        <dbReference type="ARBA" id="ARBA00022679"/>
    </source>
</evidence>
<name>A0A227P465_9FLAO</name>
<keyword evidence="9" id="KW-0175">Coiled coil</keyword>
<dbReference type="InterPro" id="IPR036890">
    <property type="entry name" value="HATPase_C_sf"/>
</dbReference>
<feature type="coiled-coil region" evidence="9">
    <location>
        <begin position="517"/>
        <end position="544"/>
    </location>
</feature>
<dbReference type="GO" id="GO:0005524">
    <property type="term" value="F:ATP binding"/>
    <property type="evidence" value="ECO:0007669"/>
    <property type="project" value="UniProtKB-KW"/>
</dbReference>
<dbReference type="SUPFAM" id="SSF55874">
    <property type="entry name" value="ATPase domain of HSP90 chaperone/DNA topoisomerase II/histidine kinase"/>
    <property type="match status" value="1"/>
</dbReference>
<dbReference type="InterPro" id="IPR019734">
    <property type="entry name" value="TPR_rpt"/>
</dbReference>
<reference evidence="13 14" key="1">
    <citation type="submission" date="2016-11" db="EMBL/GenBank/DDBJ databases">
        <title>Whole genomes of Flavobacteriaceae.</title>
        <authorList>
            <person name="Stine C."/>
            <person name="Li C."/>
            <person name="Tadesse D."/>
        </authorList>
    </citation>
    <scope>NUCLEOTIDE SEQUENCE [LARGE SCALE GENOMIC DNA]</scope>
    <source>
        <strain evidence="13 14">DSM 24704</strain>
    </source>
</reference>
<dbReference type="SMART" id="SM00028">
    <property type="entry name" value="TPR"/>
    <property type="match status" value="4"/>
</dbReference>
<evidence type="ECO:0000256" key="1">
    <source>
        <dbReference type="ARBA" id="ARBA00000085"/>
    </source>
</evidence>
<keyword evidence="5" id="KW-0547">Nucleotide-binding</keyword>
<keyword evidence="7" id="KW-0067">ATP-binding</keyword>
<keyword evidence="10" id="KW-0472">Membrane</keyword>
<comment type="caution">
    <text evidence="13">The sequence shown here is derived from an EMBL/GenBank/DDBJ whole genome shotgun (WGS) entry which is preliminary data.</text>
</comment>
<evidence type="ECO:0000256" key="10">
    <source>
        <dbReference type="SAM" id="Phobius"/>
    </source>
</evidence>
<dbReference type="RefSeq" id="WP_089480517.1">
    <property type="nucleotide sequence ID" value="NZ_MUGS01000034.1"/>
</dbReference>
<evidence type="ECO:0000256" key="2">
    <source>
        <dbReference type="ARBA" id="ARBA00012438"/>
    </source>
</evidence>
<dbReference type="Pfam" id="PF02518">
    <property type="entry name" value="HATPase_c"/>
    <property type="match status" value="1"/>
</dbReference>
<dbReference type="OrthoDB" id="9767435at2"/>
<feature type="chain" id="PRO_5030039245" description="histidine kinase" evidence="11">
    <location>
        <begin position="32"/>
        <end position="759"/>
    </location>
</feature>
<organism evidence="13 14">
    <name type="scientific">Flavobacterium araucananum</name>
    <dbReference type="NCBI Taxonomy" id="946678"/>
    <lineage>
        <taxon>Bacteria</taxon>
        <taxon>Pseudomonadati</taxon>
        <taxon>Bacteroidota</taxon>
        <taxon>Flavobacteriia</taxon>
        <taxon>Flavobacteriales</taxon>
        <taxon>Flavobacteriaceae</taxon>
        <taxon>Flavobacterium</taxon>
    </lineage>
</organism>
<evidence type="ECO:0000256" key="11">
    <source>
        <dbReference type="SAM" id="SignalP"/>
    </source>
</evidence>
<keyword evidence="11" id="KW-0732">Signal</keyword>
<evidence type="ECO:0000256" key="8">
    <source>
        <dbReference type="PROSITE-ProRule" id="PRU00339"/>
    </source>
</evidence>
<dbReference type="InterPro" id="IPR003594">
    <property type="entry name" value="HATPase_dom"/>
</dbReference>
<keyword evidence="6" id="KW-0418">Kinase</keyword>
<dbReference type="Pfam" id="PF07568">
    <property type="entry name" value="HisKA_2"/>
    <property type="match status" value="1"/>
</dbReference>
<dbReference type="Gene3D" id="3.30.565.10">
    <property type="entry name" value="Histidine kinase-like ATPase, C-terminal domain"/>
    <property type="match status" value="1"/>
</dbReference>
<dbReference type="EC" id="2.7.13.3" evidence="2"/>
<dbReference type="Proteomes" id="UP000214684">
    <property type="component" value="Unassembled WGS sequence"/>
</dbReference>
<keyword evidence="3" id="KW-0597">Phosphoprotein</keyword>
<evidence type="ECO:0000256" key="9">
    <source>
        <dbReference type="SAM" id="Coils"/>
    </source>
</evidence>
<dbReference type="PANTHER" id="PTHR41523:SF8">
    <property type="entry name" value="ETHYLENE RESPONSE SENSOR PROTEIN"/>
    <property type="match status" value="1"/>
</dbReference>
<evidence type="ECO:0000256" key="7">
    <source>
        <dbReference type="ARBA" id="ARBA00022840"/>
    </source>
</evidence>
<evidence type="ECO:0000313" key="13">
    <source>
        <dbReference type="EMBL" id="OXG04174.1"/>
    </source>
</evidence>
<feature type="transmembrane region" description="Helical" evidence="10">
    <location>
        <begin position="494"/>
        <end position="514"/>
    </location>
</feature>
<dbReference type="AlphaFoldDB" id="A0A227P465"/>
<feature type="signal peptide" evidence="11">
    <location>
        <begin position="1"/>
        <end position="31"/>
    </location>
</feature>
<protein>
    <recommendedName>
        <fullName evidence="2">histidine kinase</fullName>
        <ecNumber evidence="2">2.7.13.3</ecNumber>
    </recommendedName>
</protein>
<dbReference type="PROSITE" id="PS50005">
    <property type="entry name" value="TPR"/>
    <property type="match status" value="1"/>
</dbReference>
<keyword evidence="10" id="KW-0812">Transmembrane</keyword>
<dbReference type="InterPro" id="IPR011495">
    <property type="entry name" value="Sig_transdc_His_kin_sub2_dim/P"/>
</dbReference>
<dbReference type="PANTHER" id="PTHR41523">
    <property type="entry name" value="TWO-COMPONENT SYSTEM SENSOR PROTEIN"/>
    <property type="match status" value="1"/>
</dbReference>
<evidence type="ECO:0000256" key="5">
    <source>
        <dbReference type="ARBA" id="ARBA00022741"/>
    </source>
</evidence>
<gene>
    <name evidence="13" type="ORF">B0A64_16070</name>
</gene>
<dbReference type="InterPro" id="IPR011990">
    <property type="entry name" value="TPR-like_helical_dom_sf"/>
</dbReference>
<accession>A0A227P465</accession>
<dbReference type="Gene3D" id="1.25.40.10">
    <property type="entry name" value="Tetratricopeptide repeat domain"/>
    <property type="match status" value="2"/>
</dbReference>
<keyword evidence="4" id="KW-0808">Transferase</keyword>
<keyword evidence="14" id="KW-1185">Reference proteome</keyword>
<keyword evidence="10" id="KW-1133">Transmembrane helix</keyword>
<dbReference type="GO" id="GO:0004673">
    <property type="term" value="F:protein histidine kinase activity"/>
    <property type="evidence" value="ECO:0007669"/>
    <property type="project" value="UniProtKB-EC"/>
</dbReference>
<proteinExistence type="predicted"/>
<feature type="domain" description="Histidine kinase/HSP90-like ATPase" evidence="12">
    <location>
        <begin position="649"/>
        <end position="747"/>
    </location>
</feature>
<evidence type="ECO:0000259" key="12">
    <source>
        <dbReference type="SMART" id="SM00387"/>
    </source>
</evidence>
<dbReference type="Gene3D" id="3.30.450.20">
    <property type="entry name" value="PAS domain"/>
    <property type="match status" value="1"/>
</dbReference>
<dbReference type="SMART" id="SM00387">
    <property type="entry name" value="HATPase_c"/>
    <property type="match status" value="1"/>
</dbReference>
<dbReference type="Pfam" id="PF13174">
    <property type="entry name" value="TPR_6"/>
    <property type="match status" value="2"/>
</dbReference>
<evidence type="ECO:0000313" key="14">
    <source>
        <dbReference type="Proteomes" id="UP000214684"/>
    </source>
</evidence>
<feature type="repeat" description="TPR" evidence="8">
    <location>
        <begin position="260"/>
        <end position="293"/>
    </location>
</feature>
<evidence type="ECO:0000256" key="3">
    <source>
        <dbReference type="ARBA" id="ARBA00022553"/>
    </source>
</evidence>
<dbReference type="EMBL" id="MUGS01000034">
    <property type="protein sequence ID" value="OXG04174.1"/>
    <property type="molecule type" value="Genomic_DNA"/>
</dbReference>
<comment type="catalytic activity">
    <reaction evidence="1">
        <text>ATP + protein L-histidine = ADP + protein N-phospho-L-histidine.</text>
        <dbReference type="EC" id="2.7.13.3"/>
    </reaction>
</comment>
<sequence>MNFIPFISAKKHISILCTVSLFLLAGTPAIAQVKEDPDQLKKKIAIAESDNQKVELLLALSSYYLTKPGEFKADLDSADNLNFEAQKLSNSLGYKPGKGKAILLSAQICRERGDSKKALISTNNALAYALKNNLPVLTADAYKELCAYKGYEQEDVEAKIKYLEKAIVLYKKSKAYKKQADALKDLADYYGSIEENQKALQLLENAVAIYKAIGFKSLQGVYTLMSDNYGILQNTQLSLQYALMAEKTAEEVHDTSYQLCTIYNHLGLAYYDLLKYDLAFSNFEKALNIALDNKNVGDINTISYNLASLYCQQKNYREALRTLKRTARDYPPQDEVTKIRQRFIFVVCYSMLKQLDNAKPYYEQILKDYKESDAGLAYKLTGIIIYLQQSGQVEKTYAYIEKFKEFAKKSKKLILYSQIELLSFQSDHASKKYESAIKHLQRHQLFRDSIFNVEKLKQSAALQLQFETEKKDKNIKLLTQQGKLQEIKIHNDQIIRYVFIGSVLVLVLFLAFLYNSFRTKKKKNEELEIQRQQINEQNELSKKMLIEKEWLLKEIHHRVKNNLQIVISLLNTQSAYLDNEDALMAIQNSQHRMHAMSLIHQKLYQSDNLANIDMSWYIYELINYMKECFDTDTKINFKLDVEKTYLDVAQAVPMGLIINEAINNAIKYAFPQERKGDVLIALKNTGKNNYKLLIADNGVGLPENFEDTERNSLGMNLMMGLSDQIDGTFDMKNDNGLKITITFTRNTEFEGNAENAENT</sequence>
<dbReference type="SUPFAM" id="SSF48452">
    <property type="entry name" value="TPR-like"/>
    <property type="match status" value="2"/>
</dbReference>
<evidence type="ECO:0000256" key="6">
    <source>
        <dbReference type="ARBA" id="ARBA00022777"/>
    </source>
</evidence>